<dbReference type="PATRIC" id="fig|45068.5.peg.1887"/>
<sequence length="105" mass="12317">MNDLAKILSLKNLLTKNNINPSENFENIYSQITDDGLKKEIESRIIDYFSKLSLPEHVTIYDQLLLSLREKDAISHSTGIYFYLTHIKEIVILFHCLRYFSCMVM</sequence>
<reference evidence="1 2" key="1">
    <citation type="submission" date="2015-11" db="EMBL/GenBank/DDBJ databases">
        <title>Genomic analysis of 38 Legionella species identifies large and diverse effector repertoires.</title>
        <authorList>
            <person name="Burstein D."/>
            <person name="Amaro F."/>
            <person name="Zusman T."/>
            <person name="Lifshitz Z."/>
            <person name="Cohen O."/>
            <person name="Gilbert J.A."/>
            <person name="Pupko T."/>
            <person name="Shuman H.A."/>
            <person name="Segal G."/>
        </authorList>
    </citation>
    <scope>NUCLEOTIDE SEQUENCE [LARGE SCALE GENOMIC DNA]</scope>
    <source>
        <strain evidence="1 2">ATCC 49505</strain>
    </source>
</reference>
<evidence type="ECO:0000313" key="2">
    <source>
        <dbReference type="Proteomes" id="UP000054997"/>
    </source>
</evidence>
<comment type="caution">
    <text evidence="1">The sequence shown here is derived from an EMBL/GenBank/DDBJ whole genome shotgun (WGS) entry which is preliminary data.</text>
</comment>
<dbReference type="RefSeq" id="WP_058529724.1">
    <property type="nucleotide sequence ID" value="NZ_CAAAHZ010000009.1"/>
</dbReference>
<keyword evidence="2" id="KW-1185">Reference proteome</keyword>
<dbReference type="AlphaFoldDB" id="A0A0W0VJ14"/>
<dbReference type="EMBL" id="LNYK01000030">
    <property type="protein sequence ID" value="KTD20113.1"/>
    <property type="molecule type" value="Genomic_DNA"/>
</dbReference>
<dbReference type="OrthoDB" id="32195at2"/>
<organism evidence="1 2">
    <name type="scientific">Legionella londiniensis</name>
    <dbReference type="NCBI Taxonomy" id="45068"/>
    <lineage>
        <taxon>Bacteria</taxon>
        <taxon>Pseudomonadati</taxon>
        <taxon>Pseudomonadota</taxon>
        <taxon>Gammaproteobacteria</taxon>
        <taxon>Legionellales</taxon>
        <taxon>Legionellaceae</taxon>
        <taxon>Legionella</taxon>
    </lineage>
</organism>
<gene>
    <name evidence="1" type="ORF">Llon_1734</name>
</gene>
<evidence type="ECO:0000313" key="1">
    <source>
        <dbReference type="EMBL" id="KTD20113.1"/>
    </source>
</evidence>
<dbReference type="Proteomes" id="UP000054997">
    <property type="component" value="Unassembled WGS sequence"/>
</dbReference>
<accession>A0A0W0VJ14</accession>
<protein>
    <submittedName>
        <fullName evidence="1">Uncharacterized protein</fullName>
    </submittedName>
</protein>
<name>A0A0W0VJ14_9GAMM</name>
<proteinExistence type="predicted"/>